<feature type="transmembrane region" description="Helical" evidence="1">
    <location>
        <begin position="291"/>
        <end position="312"/>
    </location>
</feature>
<name>A0AB38A6Q7_9ACTN</name>
<evidence type="ECO:0000259" key="3">
    <source>
        <dbReference type="Pfam" id="PF20990"/>
    </source>
</evidence>
<feature type="transmembrane region" description="Helical" evidence="1">
    <location>
        <begin position="472"/>
        <end position="498"/>
    </location>
</feature>
<reference evidence="4 5" key="1">
    <citation type="submission" date="2016-10" db="EMBL/GenBank/DDBJ databases">
        <authorList>
            <person name="Varghese N."/>
            <person name="Submissions S."/>
        </authorList>
    </citation>
    <scope>NUCLEOTIDE SEQUENCE [LARGE SCALE GENOMIC DNA]</scope>
    <source>
        <strain evidence="4 5">DSM 20586</strain>
    </source>
</reference>
<dbReference type="Proteomes" id="UP000183687">
    <property type="component" value="Unassembled WGS sequence"/>
</dbReference>
<feature type="domain" description="DUF2207" evidence="2">
    <location>
        <begin position="39"/>
        <end position="237"/>
    </location>
</feature>
<organism evidence="4 5">
    <name type="scientific">Atopobium minutum</name>
    <dbReference type="NCBI Taxonomy" id="1381"/>
    <lineage>
        <taxon>Bacteria</taxon>
        <taxon>Bacillati</taxon>
        <taxon>Actinomycetota</taxon>
        <taxon>Coriobacteriia</taxon>
        <taxon>Coriobacteriales</taxon>
        <taxon>Atopobiaceae</taxon>
        <taxon>Atopobium</taxon>
    </lineage>
</organism>
<keyword evidence="1" id="KW-1133">Transmembrane helix</keyword>
<gene>
    <name evidence="4" type="ORF">SAMN04489746_0943</name>
</gene>
<dbReference type="Pfam" id="PF20990">
    <property type="entry name" value="DUF2207_C"/>
    <property type="match status" value="1"/>
</dbReference>
<evidence type="ECO:0000313" key="4">
    <source>
        <dbReference type="EMBL" id="SEB71995.1"/>
    </source>
</evidence>
<dbReference type="Pfam" id="PF09972">
    <property type="entry name" value="DUF2207"/>
    <property type="match status" value="1"/>
</dbReference>
<evidence type="ECO:0000259" key="2">
    <source>
        <dbReference type="Pfam" id="PF09972"/>
    </source>
</evidence>
<dbReference type="InterPro" id="IPR048389">
    <property type="entry name" value="YciQ-like_C"/>
</dbReference>
<sequence>MKKYAILKRLTFGAALCWLFAVLVVLFGLPHQAWAKDYSIEQVKIDATVNPDGSMDVVENRTFNFNGRFNGVYWKIPEGVYDGRAITVTDIKAGLAEKGSLTPYTQLTQNDSENDDTFQVLNEEGVKRVKIFHPVRSEQQSYVISYRINNAVSVWSDCAELYWKFVSDGWDVPSNNVSCEIHLPVPEGQSVVPGDNVRAWGHGALTGLVTQSKDKKGVLFTVDRVGTYEFAESRITFPISWVGDVTPISTKRLDAIIDEETKWAEQANQRRQSMREYEQSRKKYTQTAADYFKNIFIAASPITCLLMGFFAYKNYARYRRLHEPLFKDTYFRDVPSHDNPVVYSILQNRGKCKSMFLTAGIMHLSAIKALRIEQADDKDGSASWRLTALKEPEELTDSIDRATYELLFKKVASKAKQQSSNETHKVIRMSDLEEVAKEKPEKYANWLNSWTANAERAAYHKHYFKDTHKNRVWLMTVLCGLVFIVPFAPMAIVIPFIFSDWGNLIGPAAWLWPLYLALQVGTMVWITSKARKMRKLSVEGVELDAKLQALKHWFNDFTRLNEAVPNDVVLWSKLLVIAVALGVSQKVLEEIRVALPQYVDDAQSIPTYIWLNSYSWTDSPLSTLDRSVLGSATASTIASSRDSFGGGSFGGGGGGFSGGGGGGFGGGGGGGAF</sequence>
<comment type="caution">
    <text evidence="4">The sequence shown here is derived from an EMBL/GenBank/DDBJ whole genome shotgun (WGS) entry which is preliminary data.</text>
</comment>
<dbReference type="AlphaFoldDB" id="A0AB38A6Q7"/>
<feature type="transmembrane region" description="Helical" evidence="1">
    <location>
        <begin position="510"/>
        <end position="527"/>
    </location>
</feature>
<keyword evidence="1" id="KW-0812">Transmembrane</keyword>
<dbReference type="RefSeq" id="WP_002562896.1">
    <property type="nucleotide sequence ID" value="NZ_FNSH01000001.1"/>
</dbReference>
<keyword evidence="1" id="KW-0472">Membrane</keyword>
<protein>
    <submittedName>
        <fullName evidence="4">Uncharacterized membrane protein</fullName>
    </submittedName>
</protein>
<evidence type="ECO:0000256" key="1">
    <source>
        <dbReference type="SAM" id="Phobius"/>
    </source>
</evidence>
<accession>A0AB38A6Q7</accession>
<proteinExistence type="predicted"/>
<feature type="domain" description="Predicted membrane protein YciQ-like C-terminal" evidence="3">
    <location>
        <begin position="329"/>
        <end position="589"/>
    </location>
</feature>
<dbReference type="EMBL" id="FNSH01000001">
    <property type="protein sequence ID" value="SEB71995.1"/>
    <property type="molecule type" value="Genomic_DNA"/>
</dbReference>
<dbReference type="InterPro" id="IPR018702">
    <property type="entry name" value="DUF2207"/>
</dbReference>
<evidence type="ECO:0000313" key="5">
    <source>
        <dbReference type="Proteomes" id="UP000183687"/>
    </source>
</evidence>